<organism evidence="1 2">
    <name type="scientific">Gymnopus androsaceus JB14</name>
    <dbReference type="NCBI Taxonomy" id="1447944"/>
    <lineage>
        <taxon>Eukaryota</taxon>
        <taxon>Fungi</taxon>
        <taxon>Dikarya</taxon>
        <taxon>Basidiomycota</taxon>
        <taxon>Agaricomycotina</taxon>
        <taxon>Agaricomycetes</taxon>
        <taxon>Agaricomycetidae</taxon>
        <taxon>Agaricales</taxon>
        <taxon>Marasmiineae</taxon>
        <taxon>Omphalotaceae</taxon>
        <taxon>Gymnopus</taxon>
    </lineage>
</organism>
<protein>
    <submittedName>
        <fullName evidence="1">Uncharacterized protein</fullName>
    </submittedName>
</protein>
<reference evidence="1" key="1">
    <citation type="journal article" date="2019" name="Environ. Microbiol.">
        <title>Fungal ecological strategies reflected in gene transcription - a case study of two litter decomposers.</title>
        <authorList>
            <person name="Barbi F."/>
            <person name="Kohler A."/>
            <person name="Barry K."/>
            <person name="Baskaran P."/>
            <person name="Daum C."/>
            <person name="Fauchery L."/>
            <person name="Ihrmark K."/>
            <person name="Kuo A."/>
            <person name="LaButti K."/>
            <person name="Lipzen A."/>
            <person name="Morin E."/>
            <person name="Grigoriev I.V."/>
            <person name="Henrissat B."/>
            <person name="Lindahl B."/>
            <person name="Martin F."/>
        </authorList>
    </citation>
    <scope>NUCLEOTIDE SEQUENCE</scope>
    <source>
        <strain evidence="1">JB14</strain>
    </source>
</reference>
<name>A0A6A4HBW6_9AGAR</name>
<gene>
    <name evidence="1" type="ORF">BT96DRAFT_158025</name>
</gene>
<dbReference type="EMBL" id="ML769535">
    <property type="protein sequence ID" value="KAE9395230.1"/>
    <property type="molecule type" value="Genomic_DNA"/>
</dbReference>
<evidence type="ECO:0000313" key="2">
    <source>
        <dbReference type="Proteomes" id="UP000799118"/>
    </source>
</evidence>
<dbReference type="AlphaFoldDB" id="A0A6A4HBW6"/>
<dbReference type="Proteomes" id="UP000799118">
    <property type="component" value="Unassembled WGS sequence"/>
</dbReference>
<keyword evidence="2" id="KW-1185">Reference proteome</keyword>
<sequence>MPWRSTIQKGGWSKDGVAVLFIVQESGAFGQACEKMLIYIFTESALHHCLSCHSDEELLKAVKFIEEYLWLGTRSQQQGQEERQIIFASPSQTDSDIRVCSANGNWIPDQIPPP</sequence>
<accession>A0A6A4HBW6</accession>
<proteinExistence type="predicted"/>
<evidence type="ECO:0000313" key="1">
    <source>
        <dbReference type="EMBL" id="KAE9395230.1"/>
    </source>
</evidence>